<dbReference type="RefSeq" id="WP_189000714.1">
    <property type="nucleotide sequence ID" value="NZ_BMOU01000006.1"/>
</dbReference>
<evidence type="ECO:0000256" key="1">
    <source>
        <dbReference type="SAM" id="Phobius"/>
    </source>
</evidence>
<keyword evidence="1" id="KW-0472">Membrane</keyword>
<keyword evidence="1" id="KW-0812">Transmembrane</keyword>
<dbReference type="Proteomes" id="UP000605784">
    <property type="component" value="Unassembled WGS sequence"/>
</dbReference>
<comment type="caution">
    <text evidence="2">The sequence shown here is derived from an EMBL/GenBank/DDBJ whole genome shotgun (WGS) entry which is preliminary data.</text>
</comment>
<gene>
    <name evidence="2" type="ORF">GCM10009030_33260</name>
</gene>
<accession>A0A830GPC3</accession>
<keyword evidence="3" id="KW-1185">Reference proteome</keyword>
<evidence type="ECO:0000313" key="2">
    <source>
        <dbReference type="EMBL" id="GGO00529.1"/>
    </source>
</evidence>
<reference evidence="2" key="1">
    <citation type="journal article" date="2014" name="Int. J. Syst. Evol. Microbiol.">
        <title>Complete genome sequence of Corynebacterium casei LMG S-19264T (=DSM 44701T), isolated from a smear-ripened cheese.</title>
        <authorList>
            <consortium name="US DOE Joint Genome Institute (JGI-PGF)"/>
            <person name="Walter F."/>
            <person name="Albersmeier A."/>
            <person name="Kalinowski J."/>
            <person name="Ruckert C."/>
        </authorList>
    </citation>
    <scope>NUCLEOTIDE SEQUENCE</scope>
    <source>
        <strain evidence="2">JCM 17820</strain>
    </source>
</reference>
<feature type="transmembrane region" description="Helical" evidence="1">
    <location>
        <begin position="62"/>
        <end position="83"/>
    </location>
</feature>
<protein>
    <submittedName>
        <fullName evidence="2">Uncharacterized protein</fullName>
    </submittedName>
</protein>
<keyword evidence="1" id="KW-1133">Transmembrane helix</keyword>
<reference evidence="2" key="2">
    <citation type="submission" date="2020-09" db="EMBL/GenBank/DDBJ databases">
        <authorList>
            <person name="Sun Q."/>
            <person name="Ohkuma M."/>
        </authorList>
    </citation>
    <scope>NUCLEOTIDE SEQUENCE</scope>
    <source>
        <strain evidence="2">JCM 17820</strain>
    </source>
</reference>
<name>A0A830GPC3_9EURY</name>
<proteinExistence type="predicted"/>
<dbReference type="AlphaFoldDB" id="A0A830GPC3"/>
<evidence type="ECO:0000313" key="3">
    <source>
        <dbReference type="Proteomes" id="UP000605784"/>
    </source>
</evidence>
<feature type="transmembrane region" description="Helical" evidence="1">
    <location>
        <begin position="21"/>
        <end position="42"/>
    </location>
</feature>
<organism evidence="2 3">
    <name type="scientific">Haloarcula pellucida</name>
    <dbReference type="NCBI Taxonomy" id="1427151"/>
    <lineage>
        <taxon>Archaea</taxon>
        <taxon>Methanobacteriati</taxon>
        <taxon>Methanobacteriota</taxon>
        <taxon>Stenosarchaea group</taxon>
        <taxon>Halobacteria</taxon>
        <taxon>Halobacteriales</taxon>
        <taxon>Haloarculaceae</taxon>
        <taxon>Haloarcula</taxon>
    </lineage>
</organism>
<sequence length="91" mass="9860">MATEQSGERFDAATLLGYVRITVYVLAALLALSLLVVGTVGLLAEIKGTWHWAIHLESTISFVGLFVSRLLVVLIPLFVVLVVGRRVIPDA</sequence>
<dbReference type="EMBL" id="BMOU01000006">
    <property type="protein sequence ID" value="GGO00529.1"/>
    <property type="molecule type" value="Genomic_DNA"/>
</dbReference>